<evidence type="ECO:0000256" key="3">
    <source>
        <dbReference type="RuleBase" id="RU003845"/>
    </source>
</evidence>
<dbReference type="PANTHER" id="PTHR10972:SF209">
    <property type="entry name" value="OXYSTEROL-BINDING PROTEIN"/>
    <property type="match status" value="1"/>
</dbReference>
<keyword evidence="1" id="KW-0446">Lipid-binding</keyword>
<evidence type="ECO:0000256" key="4">
    <source>
        <dbReference type="SAM" id="MobiDB-lite"/>
    </source>
</evidence>
<dbReference type="OrthoDB" id="416222at2759"/>
<feature type="compositionally biased region" description="Polar residues" evidence="4">
    <location>
        <begin position="280"/>
        <end position="308"/>
    </location>
</feature>
<dbReference type="Pfam" id="PF01237">
    <property type="entry name" value="Oxysterol_BP"/>
    <property type="match status" value="1"/>
</dbReference>
<dbReference type="RefSeq" id="XP_002110893.1">
    <property type="nucleotide sequence ID" value="XM_002110857.1"/>
</dbReference>
<dbReference type="InterPro" id="IPR037239">
    <property type="entry name" value="OSBP_sf"/>
</dbReference>
<dbReference type="FunCoup" id="B3RRN0">
    <property type="interactions" value="1279"/>
</dbReference>
<dbReference type="HOGENOM" id="CLU_007105_6_2_1"/>
<dbReference type="SUPFAM" id="SSF144000">
    <property type="entry name" value="Oxysterol-binding protein-like"/>
    <property type="match status" value="1"/>
</dbReference>
<dbReference type="AlphaFoldDB" id="B3RRN0"/>
<dbReference type="GO" id="GO:0005829">
    <property type="term" value="C:cytosol"/>
    <property type="evidence" value="ECO:0000318"/>
    <property type="project" value="GO_Central"/>
</dbReference>
<dbReference type="GO" id="GO:0005886">
    <property type="term" value="C:plasma membrane"/>
    <property type="evidence" value="ECO:0000318"/>
    <property type="project" value="GO_Central"/>
</dbReference>
<dbReference type="InterPro" id="IPR018494">
    <property type="entry name" value="Oxysterol-bd_CS"/>
</dbReference>
<dbReference type="FunFam" id="2.40.160.120:FF:000005">
    <property type="entry name" value="Oxysterol-binding protein"/>
    <property type="match status" value="1"/>
</dbReference>
<gene>
    <name evidence="5" type="ORF">TRIADDRAFT_22947</name>
</gene>
<dbReference type="PROSITE" id="PS01013">
    <property type="entry name" value="OSBP"/>
    <property type="match status" value="1"/>
</dbReference>
<dbReference type="GO" id="GO:0032934">
    <property type="term" value="F:sterol binding"/>
    <property type="evidence" value="ECO:0000318"/>
    <property type="project" value="GO_Central"/>
</dbReference>
<keyword evidence="3" id="KW-0445">Lipid transport</keyword>
<keyword evidence="3" id="KW-0813">Transport</keyword>
<sequence>NRTSLPAPMMSREDITIWSILKHSIGKDLSRITMPVYFNEPLSFLQRLAEYMEYDQLLDIAAESQDPLIRIQYVAAFAVSSSASNWNRIGKPFNPLLGETYELVTHRFQLVTEQVSHHPPISAFHCRSLNNNYSLSLSVQPKLKFWGKGVEVIPKGVAILEFPKLGEIYTWSQVTTYIHNVITGKLWIEQYGNLDVINHTNGYKCSINFKPSGWFGKDLNRLQGFVTDANKEKAYSLEGKWTEELHSNLLNPALIKTRKSSKTSLPTSKDADEDLENDGKSSLNPSQSTANSLAVPYQNTSKTSSNNDLTDKPMYGMTAFSFMLNELTTTLEKYLPRTDSRFRPDIRYLELGSTDKAASEKLRLEEKQRAARRERAKNKTEYQPKWFYQTTNKFIGAQVWEFNGKYWNGDYEDCPHIYEDK</sequence>
<comment type="similarity">
    <text evidence="2">Belongs to the OSBP family.</text>
</comment>
<feature type="non-terminal residue" evidence="5">
    <location>
        <position position="1"/>
    </location>
</feature>
<name>B3RRN0_TRIAD</name>
<dbReference type="PANTHER" id="PTHR10972">
    <property type="entry name" value="OXYSTEROL-BINDING PROTEIN-RELATED"/>
    <property type="match status" value="1"/>
</dbReference>
<accession>B3RRN0</accession>
<evidence type="ECO:0000313" key="6">
    <source>
        <dbReference type="Proteomes" id="UP000009022"/>
    </source>
</evidence>
<evidence type="ECO:0000313" key="5">
    <source>
        <dbReference type="EMBL" id="EDV26897.1"/>
    </source>
</evidence>
<protein>
    <recommendedName>
        <fullName evidence="3">Oxysterol-binding protein</fullName>
    </recommendedName>
</protein>
<dbReference type="KEGG" id="tad:TRIADDRAFT_22947"/>
<dbReference type="GeneID" id="6751592"/>
<dbReference type="STRING" id="10228.B3RRN0"/>
<dbReference type="eggNOG" id="KOG2209">
    <property type="taxonomic scope" value="Eukaryota"/>
</dbReference>
<dbReference type="InterPro" id="IPR000648">
    <property type="entry name" value="Oxysterol-bd"/>
</dbReference>
<dbReference type="Proteomes" id="UP000009022">
    <property type="component" value="Unassembled WGS sequence"/>
</dbReference>
<dbReference type="EMBL" id="DS985243">
    <property type="protein sequence ID" value="EDV26897.1"/>
    <property type="molecule type" value="Genomic_DNA"/>
</dbReference>
<dbReference type="PhylomeDB" id="B3RRN0"/>
<dbReference type="Gene3D" id="3.30.70.3490">
    <property type="match status" value="1"/>
</dbReference>
<organism evidence="5 6">
    <name type="scientific">Trichoplax adhaerens</name>
    <name type="common">Trichoplax reptans</name>
    <dbReference type="NCBI Taxonomy" id="10228"/>
    <lineage>
        <taxon>Eukaryota</taxon>
        <taxon>Metazoa</taxon>
        <taxon>Placozoa</taxon>
        <taxon>Uniplacotomia</taxon>
        <taxon>Trichoplacea</taxon>
        <taxon>Trichoplacidae</taxon>
        <taxon>Trichoplax</taxon>
    </lineage>
</organism>
<dbReference type="CTD" id="6751592"/>
<evidence type="ECO:0000256" key="1">
    <source>
        <dbReference type="ARBA" id="ARBA00023121"/>
    </source>
</evidence>
<dbReference type="Gene3D" id="2.40.160.120">
    <property type="match status" value="1"/>
</dbReference>
<dbReference type="GO" id="GO:0097038">
    <property type="term" value="C:perinuclear endoplasmic reticulum"/>
    <property type="evidence" value="ECO:0000318"/>
    <property type="project" value="GO_Central"/>
</dbReference>
<proteinExistence type="inferred from homology"/>
<reference evidence="5 6" key="1">
    <citation type="journal article" date="2008" name="Nature">
        <title>The Trichoplax genome and the nature of placozoans.</title>
        <authorList>
            <person name="Srivastava M."/>
            <person name="Begovic E."/>
            <person name="Chapman J."/>
            <person name="Putnam N.H."/>
            <person name="Hellsten U."/>
            <person name="Kawashima T."/>
            <person name="Kuo A."/>
            <person name="Mitros T."/>
            <person name="Salamov A."/>
            <person name="Carpenter M.L."/>
            <person name="Signorovitch A.Y."/>
            <person name="Moreno M.A."/>
            <person name="Kamm K."/>
            <person name="Grimwood J."/>
            <person name="Schmutz J."/>
            <person name="Shapiro H."/>
            <person name="Grigoriev I.V."/>
            <person name="Buss L.W."/>
            <person name="Schierwater B."/>
            <person name="Dellaporta S.L."/>
            <person name="Rokhsar D.S."/>
        </authorList>
    </citation>
    <scope>NUCLEOTIDE SEQUENCE [LARGE SCALE GENOMIC DNA]</scope>
    <source>
        <strain evidence="5 6">Grell-BS-1999</strain>
    </source>
</reference>
<dbReference type="InParanoid" id="B3RRN0"/>
<feature type="region of interest" description="Disordered" evidence="4">
    <location>
        <begin position="260"/>
        <end position="310"/>
    </location>
</feature>
<evidence type="ECO:0000256" key="2">
    <source>
        <dbReference type="RuleBase" id="RU003844"/>
    </source>
</evidence>
<dbReference type="FunFam" id="3.30.70.3490:FF:000015">
    <property type="entry name" value="Oxysterol-binding protein"/>
    <property type="match status" value="1"/>
</dbReference>
<dbReference type="OMA" id="RPSNCNE"/>
<dbReference type="GO" id="GO:0006869">
    <property type="term" value="P:lipid transport"/>
    <property type="evidence" value="ECO:0007669"/>
    <property type="project" value="UniProtKB-KW"/>
</dbReference>
<keyword evidence="6" id="KW-1185">Reference proteome</keyword>